<name>A0A2K3QBA9_9HYPO</name>
<keyword evidence="3" id="KW-1185">Reference proteome</keyword>
<accession>A0A2K3QBA9</accession>
<evidence type="ECO:0000256" key="1">
    <source>
        <dbReference type="SAM" id="MobiDB-lite"/>
    </source>
</evidence>
<comment type="caution">
    <text evidence="2">The sequence shown here is derived from an EMBL/GenBank/DDBJ whole genome shotgun (WGS) entry which is preliminary data.</text>
</comment>
<sequence length="317" mass="34484">MWISRLWLRLARLYEYTQRHRVSGLALACRHQAHHSRAAHGWDRGLLEWPTGNAGLDGVSTETKQPALSRSTAALQSATSLSLPQAAPESSALRVANVAPAMAPGGSLPLGRESPLHKTARTPSTPERIRSPGAGSASRLPTAHPWLPFDIPRPGAGCVGQEQQPRLNWTKPRSPLQPTLALPSIGTRYVRELESRHRQALLRLTQVQSGTLPCPSARLAYYVGAYVGAYPNFTSRCPPQFLFLACRFLHLPVQSKPSAGAYIASLAPDLATRSSLRGVALVRVVALEVPAGPLSHPRSFAARSRRLLQQLPRFPSK</sequence>
<dbReference type="Proteomes" id="UP000236621">
    <property type="component" value="Unassembled WGS sequence"/>
</dbReference>
<gene>
    <name evidence="2" type="ORF">TCAP_05228</name>
</gene>
<reference evidence="2 3" key="1">
    <citation type="submission" date="2017-08" db="EMBL/GenBank/DDBJ databases">
        <title>Harnessing the power of phylogenomics to disentangle the directionality and signatures of interkingdom host jumping in the parasitic fungal genus Tolypocladium.</title>
        <authorList>
            <person name="Quandt C.A."/>
            <person name="Patterson W."/>
            <person name="Spatafora J.W."/>
        </authorList>
    </citation>
    <scope>NUCLEOTIDE SEQUENCE [LARGE SCALE GENOMIC DNA]</scope>
    <source>
        <strain evidence="2 3">CBS 113982</strain>
    </source>
</reference>
<dbReference type="AlphaFoldDB" id="A0A2K3QBA9"/>
<feature type="region of interest" description="Disordered" evidence="1">
    <location>
        <begin position="104"/>
        <end position="142"/>
    </location>
</feature>
<proteinExistence type="predicted"/>
<organism evidence="2 3">
    <name type="scientific">Tolypocladium capitatum</name>
    <dbReference type="NCBI Taxonomy" id="45235"/>
    <lineage>
        <taxon>Eukaryota</taxon>
        <taxon>Fungi</taxon>
        <taxon>Dikarya</taxon>
        <taxon>Ascomycota</taxon>
        <taxon>Pezizomycotina</taxon>
        <taxon>Sordariomycetes</taxon>
        <taxon>Hypocreomycetidae</taxon>
        <taxon>Hypocreales</taxon>
        <taxon>Ophiocordycipitaceae</taxon>
        <taxon>Tolypocladium</taxon>
    </lineage>
</organism>
<dbReference type="EMBL" id="NRSZ01000836">
    <property type="protein sequence ID" value="PNY24838.1"/>
    <property type="molecule type" value="Genomic_DNA"/>
</dbReference>
<evidence type="ECO:0000313" key="3">
    <source>
        <dbReference type="Proteomes" id="UP000236621"/>
    </source>
</evidence>
<protein>
    <submittedName>
        <fullName evidence="2">Uncharacterized protein</fullName>
    </submittedName>
</protein>
<evidence type="ECO:0000313" key="2">
    <source>
        <dbReference type="EMBL" id="PNY24838.1"/>
    </source>
</evidence>